<dbReference type="RefSeq" id="WP_091711461.1">
    <property type="nucleotide sequence ID" value="NZ_FOSH01000002.1"/>
</dbReference>
<dbReference type="UniPathway" id="UPA00219"/>
<keyword evidence="7 9" id="KW-0573">Peptidoglycan synthesis</keyword>
<dbReference type="InterPro" id="IPR038063">
    <property type="entry name" value="Transpep_catalytic_dom"/>
</dbReference>
<sequence length="387" mass="42340">MLKRLLALAVGLAVSAPSMATTFALNSADSTVVGHNMVVYSRAQDTLLDIGRQFDLGYNDIVEANPDVDPWLPGENTRVIIPTRFILPKADKKGIVINIAELRLYYYPQTKAGETKTVITHPIGIGREGWGTPLGKAKITQKRKDPTWTPPESIRKEHLKKGDPLPKVVAAGPDNPLGAYAMRLSMPGYLLHGTNKPYGVGMRVSHGCIRLFPEDIQHLFNIASVNTPVEIIYQPDKAGVRDGKLYLEVNKPHSDIDKRQGLNMTPMVAAILDAQDKLPGDNDWAFTEKLVEAQDSIVKRLGEEPLDIVDDVWFVHAGLSPKAIQKTRQAINTLQLNALFWPAKSGAVGEMLIGPFNSQQEAAEMADKISEAAGISVWVAQVSSDAL</sequence>
<organism evidence="12 13">
    <name type="scientific">Methylophaga sulfidovorans</name>
    <dbReference type="NCBI Taxonomy" id="45496"/>
    <lineage>
        <taxon>Bacteria</taxon>
        <taxon>Pseudomonadati</taxon>
        <taxon>Pseudomonadota</taxon>
        <taxon>Gammaproteobacteria</taxon>
        <taxon>Thiotrichales</taxon>
        <taxon>Piscirickettsiaceae</taxon>
        <taxon>Methylophaga</taxon>
    </lineage>
</organism>
<evidence type="ECO:0000259" key="11">
    <source>
        <dbReference type="PROSITE" id="PS52029"/>
    </source>
</evidence>
<gene>
    <name evidence="12" type="ORF">SAMN04488079_10264</name>
</gene>
<evidence type="ECO:0000256" key="1">
    <source>
        <dbReference type="ARBA" id="ARBA00004752"/>
    </source>
</evidence>
<protein>
    <submittedName>
        <fullName evidence="12">L,D-transpeptidase ErfK/SrfK</fullName>
    </submittedName>
</protein>
<feature type="chain" id="PRO_5011635802" evidence="10">
    <location>
        <begin position="21"/>
        <end position="387"/>
    </location>
</feature>
<dbReference type="AlphaFoldDB" id="A0A1I3UPJ1"/>
<evidence type="ECO:0000256" key="4">
    <source>
        <dbReference type="ARBA" id="ARBA00022679"/>
    </source>
</evidence>
<keyword evidence="3" id="KW-0328">Glycosyltransferase</keyword>
<feature type="active site" description="Proton donor/acceptor" evidence="9">
    <location>
        <position position="192"/>
    </location>
</feature>
<keyword evidence="10" id="KW-0732">Signal</keyword>
<dbReference type="Pfam" id="PF03734">
    <property type="entry name" value="YkuD"/>
    <property type="match status" value="1"/>
</dbReference>
<dbReference type="EMBL" id="FOSH01000002">
    <property type="protein sequence ID" value="SFJ85248.1"/>
    <property type="molecule type" value="Genomic_DNA"/>
</dbReference>
<evidence type="ECO:0000256" key="2">
    <source>
        <dbReference type="ARBA" id="ARBA00005992"/>
    </source>
</evidence>
<dbReference type="CDD" id="cd00118">
    <property type="entry name" value="LysM"/>
    <property type="match status" value="1"/>
</dbReference>
<dbReference type="GO" id="GO:0071555">
    <property type="term" value="P:cell wall organization"/>
    <property type="evidence" value="ECO:0007669"/>
    <property type="project" value="UniProtKB-UniRule"/>
</dbReference>
<evidence type="ECO:0000256" key="6">
    <source>
        <dbReference type="ARBA" id="ARBA00022960"/>
    </source>
</evidence>
<keyword evidence="5" id="KW-0378">Hydrolase</keyword>
<dbReference type="Gene3D" id="2.40.440.10">
    <property type="entry name" value="L,D-transpeptidase catalytic domain-like"/>
    <property type="match status" value="1"/>
</dbReference>
<evidence type="ECO:0000313" key="13">
    <source>
        <dbReference type="Proteomes" id="UP000198924"/>
    </source>
</evidence>
<accession>A0A1I3UPJ1</accession>
<feature type="domain" description="L,D-TPase catalytic" evidence="11">
    <location>
        <begin position="93"/>
        <end position="232"/>
    </location>
</feature>
<feature type="signal peptide" evidence="10">
    <location>
        <begin position="1"/>
        <end position="20"/>
    </location>
</feature>
<dbReference type="PANTHER" id="PTHR30582:SF24">
    <property type="entry name" value="L,D-TRANSPEPTIDASE ERFK_SRFK-RELATED"/>
    <property type="match status" value="1"/>
</dbReference>
<reference evidence="13" key="1">
    <citation type="submission" date="2016-10" db="EMBL/GenBank/DDBJ databases">
        <authorList>
            <person name="Varghese N."/>
            <person name="Submissions S."/>
        </authorList>
    </citation>
    <scope>NUCLEOTIDE SEQUENCE [LARGE SCALE GENOMIC DNA]</scope>
    <source>
        <strain evidence="13">DSM 11578</strain>
    </source>
</reference>
<keyword evidence="8 9" id="KW-0961">Cell wall biogenesis/degradation</keyword>
<dbReference type="PANTHER" id="PTHR30582">
    <property type="entry name" value="L,D-TRANSPEPTIDASE"/>
    <property type="match status" value="1"/>
</dbReference>
<keyword evidence="13" id="KW-1185">Reference proteome</keyword>
<feature type="active site" description="Nucleophile" evidence="9">
    <location>
        <position position="208"/>
    </location>
</feature>
<dbReference type="OrthoDB" id="9787225at2"/>
<evidence type="ECO:0000256" key="8">
    <source>
        <dbReference type="ARBA" id="ARBA00023316"/>
    </source>
</evidence>
<evidence type="ECO:0000256" key="9">
    <source>
        <dbReference type="PROSITE-ProRule" id="PRU01373"/>
    </source>
</evidence>
<comment type="pathway">
    <text evidence="1 9">Cell wall biogenesis; peptidoglycan biosynthesis.</text>
</comment>
<dbReference type="SUPFAM" id="SSF141523">
    <property type="entry name" value="L,D-transpeptidase catalytic domain-like"/>
    <property type="match status" value="1"/>
</dbReference>
<dbReference type="GO" id="GO:0071972">
    <property type="term" value="F:peptidoglycan L,D-transpeptidase activity"/>
    <property type="evidence" value="ECO:0007669"/>
    <property type="project" value="TreeGrafter"/>
</dbReference>
<evidence type="ECO:0000313" key="12">
    <source>
        <dbReference type="EMBL" id="SFJ85248.1"/>
    </source>
</evidence>
<evidence type="ECO:0000256" key="7">
    <source>
        <dbReference type="ARBA" id="ARBA00022984"/>
    </source>
</evidence>
<name>A0A1I3UPJ1_9GAMM</name>
<dbReference type="PROSITE" id="PS52029">
    <property type="entry name" value="LD_TPASE"/>
    <property type="match status" value="1"/>
</dbReference>
<dbReference type="CDD" id="cd16913">
    <property type="entry name" value="YkuD_like"/>
    <property type="match status" value="1"/>
</dbReference>
<evidence type="ECO:0000256" key="3">
    <source>
        <dbReference type="ARBA" id="ARBA00022676"/>
    </source>
</evidence>
<keyword evidence="6 9" id="KW-0133">Cell shape</keyword>
<dbReference type="GO" id="GO:0008360">
    <property type="term" value="P:regulation of cell shape"/>
    <property type="evidence" value="ECO:0007669"/>
    <property type="project" value="UniProtKB-UniRule"/>
</dbReference>
<dbReference type="GO" id="GO:0016757">
    <property type="term" value="F:glycosyltransferase activity"/>
    <property type="evidence" value="ECO:0007669"/>
    <property type="project" value="UniProtKB-KW"/>
</dbReference>
<dbReference type="InterPro" id="IPR018392">
    <property type="entry name" value="LysM"/>
</dbReference>
<evidence type="ECO:0000256" key="5">
    <source>
        <dbReference type="ARBA" id="ARBA00022801"/>
    </source>
</evidence>
<keyword evidence="4" id="KW-0808">Transferase</keyword>
<dbReference type="InterPro" id="IPR005490">
    <property type="entry name" value="LD_TPept_cat_dom"/>
</dbReference>
<dbReference type="Proteomes" id="UP000198924">
    <property type="component" value="Unassembled WGS sequence"/>
</dbReference>
<dbReference type="InterPro" id="IPR050979">
    <property type="entry name" value="LD-transpeptidase"/>
</dbReference>
<dbReference type="GO" id="GO:0005576">
    <property type="term" value="C:extracellular region"/>
    <property type="evidence" value="ECO:0007669"/>
    <property type="project" value="TreeGrafter"/>
</dbReference>
<dbReference type="GO" id="GO:0018104">
    <property type="term" value="P:peptidoglycan-protein cross-linking"/>
    <property type="evidence" value="ECO:0007669"/>
    <property type="project" value="TreeGrafter"/>
</dbReference>
<proteinExistence type="inferred from homology"/>
<dbReference type="STRING" id="45496.SAMN04488079_10264"/>
<evidence type="ECO:0000256" key="10">
    <source>
        <dbReference type="SAM" id="SignalP"/>
    </source>
</evidence>
<comment type="similarity">
    <text evidence="2">Belongs to the YkuD family.</text>
</comment>